<protein>
    <submittedName>
        <fullName evidence="2">Uncharacterized protein</fullName>
    </submittedName>
</protein>
<accession>A0A6G1L0S5</accession>
<feature type="non-terminal residue" evidence="2">
    <location>
        <position position="78"/>
    </location>
</feature>
<name>A0A6G1L0S5_9PEZI</name>
<gene>
    <name evidence="2" type="ORF">EJ03DRAFT_242630</name>
</gene>
<sequence>SNSPPDSEPHHEKAVEEKAQEVSKQQQSTHKTVAQMDEELRQTMAGHAGDGGGAGIEYEDGQPVSMKRSVKNNMFRYI</sequence>
<dbReference type="OrthoDB" id="2157103at2759"/>
<evidence type="ECO:0000313" key="2">
    <source>
        <dbReference type="EMBL" id="KAF2766290.1"/>
    </source>
</evidence>
<feature type="non-terminal residue" evidence="2">
    <location>
        <position position="1"/>
    </location>
</feature>
<dbReference type="AlphaFoldDB" id="A0A6G1L0S5"/>
<organism evidence="2 3">
    <name type="scientific">Teratosphaeria nubilosa</name>
    <dbReference type="NCBI Taxonomy" id="161662"/>
    <lineage>
        <taxon>Eukaryota</taxon>
        <taxon>Fungi</taxon>
        <taxon>Dikarya</taxon>
        <taxon>Ascomycota</taxon>
        <taxon>Pezizomycotina</taxon>
        <taxon>Dothideomycetes</taxon>
        <taxon>Dothideomycetidae</taxon>
        <taxon>Mycosphaerellales</taxon>
        <taxon>Teratosphaeriaceae</taxon>
        <taxon>Teratosphaeria</taxon>
    </lineage>
</organism>
<dbReference type="Proteomes" id="UP000799436">
    <property type="component" value="Unassembled WGS sequence"/>
</dbReference>
<feature type="compositionally biased region" description="Basic and acidic residues" evidence="1">
    <location>
        <begin position="7"/>
        <end position="21"/>
    </location>
</feature>
<evidence type="ECO:0000256" key="1">
    <source>
        <dbReference type="SAM" id="MobiDB-lite"/>
    </source>
</evidence>
<keyword evidence="3" id="KW-1185">Reference proteome</keyword>
<feature type="compositionally biased region" description="Polar residues" evidence="1">
    <location>
        <begin position="22"/>
        <end position="32"/>
    </location>
</feature>
<dbReference type="EMBL" id="ML995874">
    <property type="protein sequence ID" value="KAF2766290.1"/>
    <property type="molecule type" value="Genomic_DNA"/>
</dbReference>
<proteinExistence type="predicted"/>
<reference evidence="2" key="1">
    <citation type="journal article" date="2020" name="Stud. Mycol.">
        <title>101 Dothideomycetes genomes: a test case for predicting lifestyles and emergence of pathogens.</title>
        <authorList>
            <person name="Haridas S."/>
            <person name="Albert R."/>
            <person name="Binder M."/>
            <person name="Bloem J."/>
            <person name="Labutti K."/>
            <person name="Salamov A."/>
            <person name="Andreopoulos B."/>
            <person name="Baker S."/>
            <person name="Barry K."/>
            <person name="Bills G."/>
            <person name="Bluhm B."/>
            <person name="Cannon C."/>
            <person name="Castanera R."/>
            <person name="Culley D."/>
            <person name="Daum C."/>
            <person name="Ezra D."/>
            <person name="Gonzalez J."/>
            <person name="Henrissat B."/>
            <person name="Kuo A."/>
            <person name="Liang C."/>
            <person name="Lipzen A."/>
            <person name="Lutzoni F."/>
            <person name="Magnuson J."/>
            <person name="Mondo S."/>
            <person name="Nolan M."/>
            <person name="Ohm R."/>
            <person name="Pangilinan J."/>
            <person name="Park H.-J."/>
            <person name="Ramirez L."/>
            <person name="Alfaro M."/>
            <person name="Sun H."/>
            <person name="Tritt A."/>
            <person name="Yoshinaga Y."/>
            <person name="Zwiers L.-H."/>
            <person name="Turgeon B."/>
            <person name="Goodwin S."/>
            <person name="Spatafora J."/>
            <person name="Crous P."/>
            <person name="Grigoriev I."/>
        </authorList>
    </citation>
    <scope>NUCLEOTIDE SEQUENCE</scope>
    <source>
        <strain evidence="2">CBS 116005</strain>
    </source>
</reference>
<evidence type="ECO:0000313" key="3">
    <source>
        <dbReference type="Proteomes" id="UP000799436"/>
    </source>
</evidence>
<feature type="region of interest" description="Disordered" evidence="1">
    <location>
        <begin position="1"/>
        <end position="78"/>
    </location>
</feature>